<dbReference type="Proteomes" id="UP000799755">
    <property type="component" value="Unassembled WGS sequence"/>
</dbReference>
<reference evidence="1" key="1">
    <citation type="journal article" date="2020" name="Stud. Mycol.">
        <title>101 Dothideomycetes genomes: a test case for predicting lifestyles and emergence of pathogens.</title>
        <authorList>
            <person name="Haridas S."/>
            <person name="Albert R."/>
            <person name="Binder M."/>
            <person name="Bloem J."/>
            <person name="Labutti K."/>
            <person name="Salamov A."/>
            <person name="Andreopoulos B."/>
            <person name="Baker S."/>
            <person name="Barry K."/>
            <person name="Bills G."/>
            <person name="Bluhm B."/>
            <person name="Cannon C."/>
            <person name="Castanera R."/>
            <person name="Culley D."/>
            <person name="Daum C."/>
            <person name="Ezra D."/>
            <person name="Gonzalez J."/>
            <person name="Henrissat B."/>
            <person name="Kuo A."/>
            <person name="Liang C."/>
            <person name="Lipzen A."/>
            <person name="Lutzoni F."/>
            <person name="Magnuson J."/>
            <person name="Mondo S."/>
            <person name="Nolan M."/>
            <person name="Ohm R."/>
            <person name="Pangilinan J."/>
            <person name="Park H.-J."/>
            <person name="Ramirez L."/>
            <person name="Alfaro M."/>
            <person name="Sun H."/>
            <person name="Tritt A."/>
            <person name="Yoshinaga Y."/>
            <person name="Zwiers L.-H."/>
            <person name="Turgeon B."/>
            <person name="Goodwin S."/>
            <person name="Spatafora J."/>
            <person name="Crous P."/>
            <person name="Grigoriev I."/>
        </authorList>
    </citation>
    <scope>NUCLEOTIDE SEQUENCE</scope>
    <source>
        <strain evidence="1">ATCC 200398</strain>
    </source>
</reference>
<organism evidence="1 2">
    <name type="scientific">Lindgomyces ingoldianus</name>
    <dbReference type="NCBI Taxonomy" id="673940"/>
    <lineage>
        <taxon>Eukaryota</taxon>
        <taxon>Fungi</taxon>
        <taxon>Dikarya</taxon>
        <taxon>Ascomycota</taxon>
        <taxon>Pezizomycotina</taxon>
        <taxon>Dothideomycetes</taxon>
        <taxon>Pleosporomycetidae</taxon>
        <taxon>Pleosporales</taxon>
        <taxon>Lindgomycetaceae</taxon>
        <taxon>Lindgomyces</taxon>
    </lineage>
</organism>
<gene>
    <name evidence="1" type="ORF">BDR25DRAFT_340277</name>
</gene>
<evidence type="ECO:0000313" key="1">
    <source>
        <dbReference type="EMBL" id="KAF2475573.1"/>
    </source>
</evidence>
<keyword evidence="2" id="KW-1185">Reference proteome</keyword>
<evidence type="ECO:0000313" key="2">
    <source>
        <dbReference type="Proteomes" id="UP000799755"/>
    </source>
</evidence>
<dbReference type="EMBL" id="MU003496">
    <property type="protein sequence ID" value="KAF2475573.1"/>
    <property type="molecule type" value="Genomic_DNA"/>
</dbReference>
<comment type="caution">
    <text evidence="1">The sequence shown here is derived from an EMBL/GenBank/DDBJ whole genome shotgun (WGS) entry which is preliminary data.</text>
</comment>
<protein>
    <submittedName>
        <fullName evidence="1">MFS general substrate transporter</fullName>
    </submittedName>
</protein>
<name>A0ACB6R8G8_9PLEO</name>
<sequence length="525" mass="58170">MVDPEASSMSDTEKRHALKELEEAPLPSRVRSRTDSSITPNDQDEEKNDGQKEGDVEPQHISVEDWNGPNDPENPHNWPLWLRMYHCVTPGLLGFAVTFGTSVYTPALSDIMNDFHVSRTAAIVPLTVYTLGLAFGPVVSAPLSETYGRKIVYLISFAVFMLFTLGAGFSQSFAALIVCRFFAGFTGGPVLAVGGGTNADVFPPRQRAIVTSVFLMSPFAGPALGPFIGGFAAQHKGWRWTQWCMLFISVFTYIIAIPMKETYKKIILKRRAKELGMNPLDRTVTGASAVKSAFIQNFLRPLHMLVTEPIVFFLSLYTAFAFGVLFIFFAAFPYTFQRPPYNFTISQTGLTFLAIGLGVLIAGITGIFVDRKLYQHQFRQALERGESHALPEHRLYSSMIGSFGLPIGLFWFAWSADRGCHWAVPVVAAIPFAWGNLCIFISSALYIVDVYGPQNGASAVAANGIFRYTLGAVFPLFTIQMYSGLGIGWATSLLGFISVLMLPIPWVFYEWGPAIRKRSRYPVMM</sequence>
<accession>A0ACB6R8G8</accession>
<proteinExistence type="predicted"/>